<proteinExistence type="predicted"/>
<protein>
    <submittedName>
        <fullName evidence="1">Uncharacterized protein</fullName>
    </submittedName>
</protein>
<organism evidence="1 2">
    <name type="scientific">Coemansia furcata</name>
    <dbReference type="NCBI Taxonomy" id="417177"/>
    <lineage>
        <taxon>Eukaryota</taxon>
        <taxon>Fungi</taxon>
        <taxon>Fungi incertae sedis</taxon>
        <taxon>Zoopagomycota</taxon>
        <taxon>Kickxellomycotina</taxon>
        <taxon>Kickxellomycetes</taxon>
        <taxon>Kickxellales</taxon>
        <taxon>Kickxellaceae</taxon>
        <taxon>Coemansia</taxon>
    </lineage>
</organism>
<reference evidence="1" key="1">
    <citation type="submission" date="2022-07" db="EMBL/GenBank/DDBJ databases">
        <title>Phylogenomic reconstructions and comparative analyses of Kickxellomycotina fungi.</title>
        <authorList>
            <person name="Reynolds N.K."/>
            <person name="Stajich J.E."/>
            <person name="Barry K."/>
            <person name="Grigoriev I.V."/>
            <person name="Crous P."/>
            <person name="Smith M.E."/>
        </authorList>
    </citation>
    <scope>NUCLEOTIDE SEQUENCE</scope>
    <source>
        <strain evidence="1">CBS 102833</strain>
    </source>
</reference>
<gene>
    <name evidence="1" type="ORF">H4S07_000138</name>
</gene>
<name>A0ACC1LR11_9FUNG</name>
<comment type="caution">
    <text evidence="1">The sequence shown here is derived from an EMBL/GenBank/DDBJ whole genome shotgun (WGS) entry which is preliminary data.</text>
</comment>
<dbReference type="EMBL" id="JANBUP010000004">
    <property type="protein sequence ID" value="KAJ2814082.1"/>
    <property type="molecule type" value="Genomic_DNA"/>
</dbReference>
<accession>A0ACC1LR11</accession>
<sequence length="1073" mass="120858">MSHYAGGRDIFRATNTDNPPPGAYDVNSPEARYKKYGFLSHSERFKEEKEEEQRYNDPPTLHRSNSRSSGEQRGVGKTAMTMIRAEETRLRREIEAYQKTLQEQQAESAREARRVNEKVRQAEDKVKDLLRERSDLKQRLLKRESELRAKDKERDLLADQLDKQTVVANPRTEKALKEHADAANGMCAKLKTTLEQMRRVSEEDKRRLRAHEARIRKLEQEKEAAEGEVRQLDEYPRQLAQAERELRAKEEGFREDVRKLKVAAQEASDRAARYMAELGESAVHNTALENELQLAREKQAEAARTSSRQVDAARAQLEATQARVSDLERLSRQRGEEAERTVRAAHEHVDELKMEIARLEDERTAVQRDLQGTIRQLNADYQDAKREFESTVKDADDDRVRRLADAQARADRANAEALDLKREISELRGILLKKEMAWKDRRLELEGDLQAAASDYAALQERLAESHDQFQTHVAGVEDRAAAREAAWAVERAGLAEKLDAAHKDAFRLRDALDALAKSEAQTRADAQADVARMAADVEQAREEAAKARTRWDEERREAARAHAAELAALREDVAEADRARDDAEAAHAEELAERDARLAEFEDALDSVEELHAENAALHGEVAALREEVEELREDDGSADDLREALAHYAGLLRAVGDARRRDRGLWREERAALADRVCGLELRLGDACISREYLARVLSITDDARKHMVGEARAMYMELEDAADVIYGRMDVADELSADLQRALHLEDAPVECAPLVDETRAVVRRGFVDDLVRAADARVASAQAAADVSELRLMRVQGHVVEAVADISARHKLRVAELHEALEEARAESRLAHDAAAEDRKLHDARVAELELALADAPRGDSEALAAAAVAPLHAHIDALTLQLRALEAAVDDYDAHAEDADRRARAYEAQAGRSRAILDQSEVNMAEQVDVINALRQHIAEVEAERAIMAEKTDFQIAWLKDNYAQAYRGLESVLNGSGGGHANLNQRIRYVNGLKTQILALKKELVECTRERDRHGHHVRLLKSELDAYKEVNEDDAATLRMLQNPAARLTAKSRRRAEPTYESGEDR</sequence>
<evidence type="ECO:0000313" key="1">
    <source>
        <dbReference type="EMBL" id="KAJ2814082.1"/>
    </source>
</evidence>
<dbReference type="Proteomes" id="UP001140096">
    <property type="component" value="Unassembled WGS sequence"/>
</dbReference>
<evidence type="ECO:0000313" key="2">
    <source>
        <dbReference type="Proteomes" id="UP001140096"/>
    </source>
</evidence>
<keyword evidence="2" id="KW-1185">Reference proteome</keyword>